<evidence type="ECO:0000313" key="5">
    <source>
        <dbReference type="Proteomes" id="UP000075321"/>
    </source>
</evidence>
<dbReference type="Proteomes" id="UP000075321">
    <property type="component" value="Unassembled WGS sequence"/>
</dbReference>
<name>A0A151AKD6_9EURY</name>
<dbReference type="InterPro" id="IPR047792">
    <property type="entry name" value="Hvo_1808-like"/>
</dbReference>
<feature type="compositionally biased region" description="Acidic residues" evidence="2">
    <location>
        <begin position="473"/>
        <end position="484"/>
    </location>
</feature>
<dbReference type="OrthoDB" id="85977at2157"/>
<dbReference type="InterPro" id="IPR026371">
    <property type="entry name" value="PGF_CTERM"/>
</dbReference>
<evidence type="ECO:0008006" key="6">
    <source>
        <dbReference type="Google" id="ProtNLM"/>
    </source>
</evidence>
<feature type="region of interest" description="Disordered" evidence="2">
    <location>
        <begin position="457"/>
        <end position="484"/>
    </location>
</feature>
<dbReference type="NCBIfam" id="NF038145">
    <property type="entry name" value="Hvo_1808_fam"/>
    <property type="match status" value="1"/>
</dbReference>
<keyword evidence="1" id="KW-0732">Signal</keyword>
<reference evidence="4 5" key="1">
    <citation type="submission" date="2016-02" db="EMBL/GenBank/DDBJ databases">
        <title>Genome sequence of Halalkalicoccus paucihalophilus DSM 24557.</title>
        <authorList>
            <person name="Poehlein A."/>
            <person name="Daniel R."/>
        </authorList>
    </citation>
    <scope>NUCLEOTIDE SEQUENCE [LARGE SCALE GENOMIC DNA]</scope>
    <source>
        <strain evidence="4 5">DSM 24557</strain>
    </source>
</reference>
<dbReference type="NCBIfam" id="TIGR04126">
    <property type="entry name" value="PGF_CTERM"/>
    <property type="match status" value="1"/>
</dbReference>
<sequence length="508" mass="54672">MERLAALFIAVCLLSLVGAPLAHPAHAQTDTEWREYDPDDELAIDASDGLSDAELEAVVSRAMVRVEELRGIEFEDRPPVTVVSREEFQRQYAGLGGNASGERSAFENARLQALFLVGDDENATAVRTENMNTSIAGFYEPATGEIVVVSNDADPRLNELTLAHELVHAYQDDRWGLAGYDAPTQDGSGGQLGLIEGDATYTETLYRERCGTEWECVTPGEAGAEPGEGPGRPANVGLLVLEYFPYDAGPAFVEAVRGAGGWGAVNDMYDTPPASTEQVIDAEGYPEDDPREVRIEDTSSGDWERLDPEDGPAYDRLGMGAITIMFVNPLYDSDGRDPVIPADEWFTYEGDEPPAYGMFDYGSRYATGWAGDRFVAYENGDELGYVWKLAWDSPADAETFADGFDELLAYWGGERVEGDTYVIEEGGYDGAYHVAVEGNTVTITHAPDTDALTAVSENARPGSDEGPPGSDGSEADGSDGDSEELPGFGIAVALAALVGTGFVLARRR</sequence>
<organism evidence="4 5">
    <name type="scientific">Halalkalicoccus paucihalophilus</name>
    <dbReference type="NCBI Taxonomy" id="1008153"/>
    <lineage>
        <taxon>Archaea</taxon>
        <taxon>Methanobacteriati</taxon>
        <taxon>Methanobacteriota</taxon>
        <taxon>Stenosarchaea group</taxon>
        <taxon>Halobacteria</taxon>
        <taxon>Halobacteriales</taxon>
        <taxon>Halococcaceae</taxon>
        <taxon>Halalkalicoccus</taxon>
    </lineage>
</organism>
<evidence type="ECO:0000256" key="2">
    <source>
        <dbReference type="SAM" id="MobiDB-lite"/>
    </source>
</evidence>
<accession>A0A151AKD6</accession>
<evidence type="ECO:0000256" key="1">
    <source>
        <dbReference type="ARBA" id="ARBA00022729"/>
    </source>
</evidence>
<dbReference type="GO" id="GO:0030115">
    <property type="term" value="C:S-layer"/>
    <property type="evidence" value="ECO:0007669"/>
    <property type="project" value="UniProtKB-SubCell"/>
</dbReference>
<evidence type="ECO:0000256" key="3">
    <source>
        <dbReference type="SAM" id="Phobius"/>
    </source>
</evidence>
<proteinExistence type="predicted"/>
<keyword evidence="3" id="KW-0812">Transmembrane</keyword>
<dbReference type="GO" id="GO:0005886">
    <property type="term" value="C:plasma membrane"/>
    <property type="evidence" value="ECO:0007669"/>
    <property type="project" value="UniProtKB-SubCell"/>
</dbReference>
<dbReference type="RefSeq" id="WP_066379130.1">
    <property type="nucleotide sequence ID" value="NZ_LTAZ01000001.1"/>
</dbReference>
<protein>
    <recommendedName>
        <fullName evidence="6">PGF-CTERM sorting domain-containing protein</fullName>
    </recommendedName>
</protein>
<keyword evidence="5" id="KW-1185">Reference proteome</keyword>
<keyword evidence="3" id="KW-1133">Transmembrane helix</keyword>
<gene>
    <name evidence="4" type="ORF">HAPAU_05320</name>
</gene>
<feature type="transmembrane region" description="Helical" evidence="3">
    <location>
        <begin position="485"/>
        <end position="505"/>
    </location>
</feature>
<dbReference type="AlphaFoldDB" id="A0A151AKD6"/>
<dbReference type="EMBL" id="LTAZ01000001">
    <property type="protein sequence ID" value="KYH27857.1"/>
    <property type="molecule type" value="Genomic_DNA"/>
</dbReference>
<evidence type="ECO:0000313" key="4">
    <source>
        <dbReference type="EMBL" id="KYH27857.1"/>
    </source>
</evidence>
<comment type="caution">
    <text evidence="4">The sequence shown here is derived from an EMBL/GenBank/DDBJ whole genome shotgun (WGS) entry which is preliminary data.</text>
</comment>
<dbReference type="PATRIC" id="fig|1008153.3.peg.531"/>
<keyword evidence="3" id="KW-0472">Membrane</keyword>